<accession>E6PMF1</accession>
<dbReference type="AlphaFoldDB" id="E6PMF1"/>
<feature type="region of interest" description="Disordered" evidence="1">
    <location>
        <begin position="1"/>
        <end position="27"/>
    </location>
</feature>
<reference evidence="2" key="1">
    <citation type="submission" date="2009-10" db="EMBL/GenBank/DDBJ databases">
        <title>Diversity of trophic interactions inside an arsenic-rich microbial ecosystem.</title>
        <authorList>
            <person name="Bertin P.N."/>
            <person name="Heinrich-Salmeron A."/>
            <person name="Pelletier E."/>
            <person name="Goulhen-Chollet F."/>
            <person name="Arsene-Ploetze F."/>
            <person name="Gallien S."/>
            <person name="Calteau A."/>
            <person name="Vallenet D."/>
            <person name="Casiot C."/>
            <person name="Chane-Woon-Ming B."/>
            <person name="Giloteaux L."/>
            <person name="Barakat M."/>
            <person name="Bonnefoy V."/>
            <person name="Bruneel O."/>
            <person name="Chandler M."/>
            <person name="Cleiss J."/>
            <person name="Duran R."/>
            <person name="Elbaz-Poulichet F."/>
            <person name="Fonknechten N."/>
            <person name="Lauga B."/>
            <person name="Mornico D."/>
            <person name="Ortet P."/>
            <person name="Schaeffer C."/>
            <person name="Siguier P."/>
            <person name="Alexander Thil Smith A."/>
            <person name="Van Dorsselaer A."/>
            <person name="Weissenbach J."/>
            <person name="Medigue C."/>
            <person name="Le Paslier D."/>
        </authorList>
    </citation>
    <scope>NUCLEOTIDE SEQUENCE</scope>
</reference>
<dbReference type="EMBL" id="CABM01000020">
    <property type="protein sequence ID" value="CBH96103.1"/>
    <property type="molecule type" value="Genomic_DNA"/>
</dbReference>
<proteinExistence type="predicted"/>
<comment type="caution">
    <text evidence="2">The sequence shown here is derived from an EMBL/GenBank/DDBJ whole genome shotgun (WGS) entry which is preliminary data.</text>
</comment>
<protein>
    <recommendedName>
        <fullName evidence="3">GAF domain-containing protein</fullName>
    </recommendedName>
</protein>
<gene>
    <name evidence="2" type="ORF">CARN2_1093</name>
</gene>
<sequence>MQDSQEVALASKLSTVSPKGWTTPEAQRTTHAISLLLKQTDTDTLTRLQSNAEQATSLAQALGAHEAARSIPAAAKDSSPQASQTNDASALLVVADLPRVFPVPNPQQQVRALTEMGHVASSRKDLPMVLETCLEGMHRAVGLDRCVLCLLTHTRTQLIARMAAGPETTALRHRFQWNWTTELEARLKPQTAQWFTADAPGPNFLKQAGDSQDGFMATFTVDHKVIGMFYADCKPSGRTLTAEGFESFQCFVAQAEMVVRALP</sequence>
<name>E6PMF1_9ZZZZ</name>
<evidence type="ECO:0000256" key="1">
    <source>
        <dbReference type="SAM" id="MobiDB-lite"/>
    </source>
</evidence>
<dbReference type="SUPFAM" id="SSF55781">
    <property type="entry name" value="GAF domain-like"/>
    <property type="match status" value="1"/>
</dbReference>
<dbReference type="Gene3D" id="3.30.450.40">
    <property type="match status" value="1"/>
</dbReference>
<organism evidence="2">
    <name type="scientific">mine drainage metagenome</name>
    <dbReference type="NCBI Taxonomy" id="410659"/>
    <lineage>
        <taxon>unclassified sequences</taxon>
        <taxon>metagenomes</taxon>
        <taxon>ecological metagenomes</taxon>
    </lineage>
</organism>
<dbReference type="InterPro" id="IPR029016">
    <property type="entry name" value="GAF-like_dom_sf"/>
</dbReference>
<evidence type="ECO:0000313" key="2">
    <source>
        <dbReference type="EMBL" id="CBH96103.1"/>
    </source>
</evidence>
<evidence type="ECO:0008006" key="3">
    <source>
        <dbReference type="Google" id="ProtNLM"/>
    </source>
</evidence>